<feature type="compositionally biased region" description="Basic and acidic residues" evidence="1">
    <location>
        <begin position="108"/>
        <end position="137"/>
    </location>
</feature>
<sequence length="600" mass="67527">MTTGQYYEKSSRTFRCDRASIVQRGRYIRCGNLTCKETFPLAIQRERDQFSDVSATTDVSFKSLQTSSVYLRELQRSKLIEGNKIEAILMLTKQIFRTTKALFSRLQQAKEDENNKDDRSKKDDRRSKEEGEPEHDLFANLKATKQHKLADSESDSSSSSSSSSDSEQEEVHFLMANQPSDGETKSSVSLNKLYETQKPPNDRTGLGFNVEENISEGTSTQSDPVYGKFKKMNFVKGSVMHNAYESVRYDDQTSGQLNQKGKAGIRYIRPENSKPSWLKNGLDKEKVKAGSKSSAPHQPRWSSTKDKSVWRKVQPRRDMNGPHTKPKLNRSHHISAHTLMDFHTRKTVKMETDMEEPSVTRSDDIIVEIAKRSIAVNDEDDNLDGAENEIARKMASFTAPKQFLKEPLRSGEDDDMSGFNQPSKIIEPGTTETDKEIEPVGTEDLSLAKSAATMTDSEDIEPLSKALVPTDSTKSDEESMSIEDILKHIPADLMLPSMTAAEPTRIKFTLGIEILGVNEGDWYKASLPRTATSDKGKAPLIENEIKGHPDREMFSLICVDIDFLVQLREKEEERTRGKQRRVAKANYLDAGSAAGRRNTS</sequence>
<organism evidence="2 3">
    <name type="scientific">Dorcoceras hygrometricum</name>
    <dbReference type="NCBI Taxonomy" id="472368"/>
    <lineage>
        <taxon>Eukaryota</taxon>
        <taxon>Viridiplantae</taxon>
        <taxon>Streptophyta</taxon>
        <taxon>Embryophyta</taxon>
        <taxon>Tracheophyta</taxon>
        <taxon>Spermatophyta</taxon>
        <taxon>Magnoliopsida</taxon>
        <taxon>eudicotyledons</taxon>
        <taxon>Gunneridae</taxon>
        <taxon>Pentapetalae</taxon>
        <taxon>asterids</taxon>
        <taxon>lamiids</taxon>
        <taxon>Lamiales</taxon>
        <taxon>Gesneriaceae</taxon>
        <taxon>Didymocarpoideae</taxon>
        <taxon>Trichosporeae</taxon>
        <taxon>Loxocarpinae</taxon>
        <taxon>Dorcoceras</taxon>
    </lineage>
</organism>
<feature type="region of interest" description="Disordered" evidence="1">
    <location>
        <begin position="251"/>
        <end position="329"/>
    </location>
</feature>
<feature type="region of interest" description="Disordered" evidence="1">
    <location>
        <begin position="107"/>
        <end position="170"/>
    </location>
</feature>
<evidence type="ECO:0000313" key="2">
    <source>
        <dbReference type="EMBL" id="KZV52411.1"/>
    </source>
</evidence>
<feature type="region of interest" description="Disordered" evidence="1">
    <location>
        <begin position="570"/>
        <end position="600"/>
    </location>
</feature>
<reference evidence="2 3" key="1">
    <citation type="journal article" date="2015" name="Proc. Natl. Acad. Sci. U.S.A.">
        <title>The resurrection genome of Boea hygrometrica: A blueprint for survival of dehydration.</title>
        <authorList>
            <person name="Xiao L."/>
            <person name="Yang G."/>
            <person name="Zhang L."/>
            <person name="Yang X."/>
            <person name="Zhao S."/>
            <person name="Ji Z."/>
            <person name="Zhou Q."/>
            <person name="Hu M."/>
            <person name="Wang Y."/>
            <person name="Chen M."/>
            <person name="Xu Y."/>
            <person name="Jin H."/>
            <person name="Xiao X."/>
            <person name="Hu G."/>
            <person name="Bao F."/>
            <person name="Hu Y."/>
            <person name="Wan P."/>
            <person name="Li L."/>
            <person name="Deng X."/>
            <person name="Kuang T."/>
            <person name="Xiang C."/>
            <person name="Zhu J.K."/>
            <person name="Oliver M.J."/>
            <person name="He Y."/>
        </authorList>
    </citation>
    <scope>NUCLEOTIDE SEQUENCE [LARGE SCALE GENOMIC DNA]</scope>
    <source>
        <strain evidence="3">cv. XS01</strain>
    </source>
</reference>
<keyword evidence="3" id="KW-1185">Reference proteome</keyword>
<evidence type="ECO:0000313" key="3">
    <source>
        <dbReference type="Proteomes" id="UP000250235"/>
    </source>
</evidence>
<feature type="region of interest" description="Disordered" evidence="1">
    <location>
        <begin position="408"/>
        <end position="435"/>
    </location>
</feature>
<dbReference type="AlphaFoldDB" id="A0A2Z7D6A3"/>
<dbReference type="OrthoDB" id="1166568at2759"/>
<proteinExistence type="predicted"/>
<feature type="compositionally biased region" description="Polar residues" evidence="1">
    <location>
        <begin position="291"/>
        <end position="302"/>
    </location>
</feature>
<evidence type="ECO:0000256" key="1">
    <source>
        <dbReference type="SAM" id="MobiDB-lite"/>
    </source>
</evidence>
<accession>A0A2Z7D6A3</accession>
<name>A0A2Z7D6A3_9LAMI</name>
<gene>
    <name evidence="2" type="ORF">F511_36062</name>
</gene>
<feature type="compositionally biased region" description="Basic and acidic residues" evidence="1">
    <location>
        <begin position="303"/>
        <end position="320"/>
    </location>
</feature>
<feature type="compositionally biased region" description="Low complexity" evidence="1">
    <location>
        <begin position="155"/>
        <end position="165"/>
    </location>
</feature>
<dbReference type="Proteomes" id="UP000250235">
    <property type="component" value="Unassembled WGS sequence"/>
</dbReference>
<dbReference type="EMBL" id="KQ991074">
    <property type="protein sequence ID" value="KZV52411.1"/>
    <property type="molecule type" value="Genomic_DNA"/>
</dbReference>
<protein>
    <submittedName>
        <fullName evidence="2">Splicing factor 3B subunit 1-like</fullName>
    </submittedName>
</protein>